<dbReference type="Pfam" id="PF00392">
    <property type="entry name" value="GntR"/>
    <property type="match status" value="1"/>
</dbReference>
<accession>D5DW32</accession>
<dbReference type="GO" id="GO:0030170">
    <property type="term" value="F:pyridoxal phosphate binding"/>
    <property type="evidence" value="ECO:0007669"/>
    <property type="project" value="InterPro"/>
</dbReference>
<dbReference type="PANTHER" id="PTHR46577">
    <property type="entry name" value="HTH-TYPE TRANSCRIPTIONAL REGULATORY PROTEIN GABR"/>
    <property type="match status" value="1"/>
</dbReference>
<dbReference type="GO" id="GO:0003700">
    <property type="term" value="F:DNA-binding transcription factor activity"/>
    <property type="evidence" value="ECO:0007669"/>
    <property type="project" value="InterPro"/>
</dbReference>
<evidence type="ECO:0000313" key="9">
    <source>
        <dbReference type="EMBL" id="ADE69996.1"/>
    </source>
</evidence>
<evidence type="ECO:0000256" key="6">
    <source>
        <dbReference type="ARBA" id="ARBA00023125"/>
    </source>
</evidence>
<dbReference type="InterPro" id="IPR015422">
    <property type="entry name" value="PyrdxlP-dep_Trfase_small"/>
</dbReference>
<dbReference type="CDD" id="cd00609">
    <property type="entry name" value="AAT_like"/>
    <property type="match status" value="1"/>
</dbReference>
<dbReference type="InterPro" id="IPR015421">
    <property type="entry name" value="PyrdxlP-dep_Trfase_major"/>
</dbReference>
<dbReference type="SMART" id="SM00345">
    <property type="entry name" value="HTH_GNTR"/>
    <property type="match status" value="1"/>
</dbReference>
<dbReference type="Gene3D" id="1.10.10.10">
    <property type="entry name" value="Winged helix-like DNA-binding domain superfamily/Winged helix DNA-binding domain"/>
    <property type="match status" value="1"/>
</dbReference>
<dbReference type="eggNOG" id="COG1167">
    <property type="taxonomic scope" value="Bacteria"/>
</dbReference>
<dbReference type="InterPro" id="IPR036390">
    <property type="entry name" value="WH_DNA-bd_sf"/>
</dbReference>
<dbReference type="InterPro" id="IPR051446">
    <property type="entry name" value="HTH_trans_reg/aminotransferase"/>
</dbReference>
<dbReference type="Gene3D" id="3.90.1150.10">
    <property type="entry name" value="Aspartate Aminotransferase, domain 1"/>
    <property type="match status" value="1"/>
</dbReference>
<name>D5DW32_PRIM1</name>
<dbReference type="KEGG" id="bmq:BMQ_2974"/>
<evidence type="ECO:0000259" key="8">
    <source>
        <dbReference type="PROSITE" id="PS50949"/>
    </source>
</evidence>
<dbReference type="PROSITE" id="PS50949">
    <property type="entry name" value="HTH_GNTR"/>
    <property type="match status" value="1"/>
</dbReference>
<dbReference type="RefSeq" id="WP_013057671.1">
    <property type="nucleotide sequence ID" value="NC_014019.1"/>
</dbReference>
<dbReference type="InterPro" id="IPR036388">
    <property type="entry name" value="WH-like_DNA-bd_sf"/>
</dbReference>
<keyword evidence="10" id="KW-1185">Reference proteome</keyword>
<proteinExistence type="inferred from homology"/>
<dbReference type="InterPro" id="IPR000524">
    <property type="entry name" value="Tscrpt_reg_HTH_GntR"/>
</dbReference>
<reference evidence="9 10" key="1">
    <citation type="journal article" date="2011" name="J. Bacteriol.">
        <title>Genome sequences of the biotechnologically important Bacillus megaterium strains QM B1551 and DSM319.</title>
        <authorList>
            <person name="Eppinger M."/>
            <person name="Bunk B."/>
            <person name="Johns M.A."/>
            <person name="Edirisinghe J.N."/>
            <person name="Kutumbaka K.K."/>
            <person name="Koenig S.S."/>
            <person name="Huot Creasy H."/>
            <person name="Rosovitz M.J."/>
            <person name="Riley D.R."/>
            <person name="Daugherty S."/>
            <person name="Martin M."/>
            <person name="Elbourne L.D."/>
            <person name="Paulsen I."/>
            <person name="Biedendieck R."/>
            <person name="Braun C."/>
            <person name="Grayburn S."/>
            <person name="Dhingra S."/>
            <person name="Lukyanchuk V."/>
            <person name="Ball B."/>
            <person name="Ul-Qamar R."/>
            <person name="Seibel J."/>
            <person name="Bremer E."/>
            <person name="Jahn D."/>
            <person name="Ravel J."/>
            <person name="Vary P.S."/>
        </authorList>
    </citation>
    <scope>NUCLEOTIDE SEQUENCE [LARGE SCALE GENOMIC DNA]</scope>
    <source>
        <strain evidence="10">ATCC 12872 / QMB1551</strain>
    </source>
</reference>
<evidence type="ECO:0000313" key="10">
    <source>
        <dbReference type="Proteomes" id="UP000000935"/>
    </source>
</evidence>
<gene>
    <name evidence="9" type="ordered locus">BMQ_2974</name>
</gene>
<dbReference type="EC" id="2.6.1.-" evidence="9"/>
<keyword evidence="3 9" id="KW-0032">Aminotransferase</keyword>
<keyword evidence="5" id="KW-0805">Transcription regulation</keyword>
<dbReference type="CDD" id="cd07377">
    <property type="entry name" value="WHTH_GntR"/>
    <property type="match status" value="1"/>
</dbReference>
<comment type="similarity">
    <text evidence="2">In the C-terminal section; belongs to the class-I pyridoxal-phosphate-dependent aminotransferase family.</text>
</comment>
<dbReference type="Pfam" id="PF00155">
    <property type="entry name" value="Aminotran_1_2"/>
    <property type="match status" value="1"/>
</dbReference>
<keyword evidence="7" id="KW-0804">Transcription</keyword>
<keyword evidence="9" id="KW-0808">Transferase</keyword>
<dbReference type="SUPFAM" id="SSF53383">
    <property type="entry name" value="PLP-dependent transferases"/>
    <property type="match status" value="1"/>
</dbReference>
<comment type="cofactor">
    <cofactor evidence="1">
        <name>pyridoxal 5'-phosphate</name>
        <dbReference type="ChEBI" id="CHEBI:597326"/>
    </cofactor>
</comment>
<evidence type="ECO:0000256" key="2">
    <source>
        <dbReference type="ARBA" id="ARBA00005384"/>
    </source>
</evidence>
<sequence>MSLKYLKIMEEIKLGLATGSLIAGGKLPSVRRLSQHFSCSKNTVIKAYSELEKEHLIYSVPKSGYYVVAEFQHRTNENEVIDFLSAGPDKNVMPYLEFQHCINQAIEHYKEELFTYSDQQGSYSLRVQLVKHLQNLQVFTQAERLVVVSGSQQALHLLVSMPFPNGKNNILIEQPTYFGFIESLTLHQATAFGIELSMKGIDLDRLEYIFRNNDIKFFYIIPRFHNPLGHCYTNFEKKKIVELAEKYDVYIVEDDFLGDLDPDAKSDPLFSFNPSGRVIYIKSFSKIFLPGLRIAAVVLPSLMNSNFLRYKFSSDFNSSALSQGALEIYLKSGMFTSHLKKIKEVYHTKMQTLVEACDSLLPAHTHFSKPTSGFYLSISLPEHVTAKQIVHMLNEQHIYVDDASRFFLPEYKRDTLLRLSISQVNTNTIKRGIEQLAQCITLIDDRNDDRKNHPIPNNLFLL</sequence>
<dbReference type="SUPFAM" id="SSF46785">
    <property type="entry name" value="Winged helix' DNA-binding domain"/>
    <property type="match status" value="1"/>
</dbReference>
<dbReference type="HOGENOM" id="CLU_017584_0_0_9"/>
<keyword evidence="4" id="KW-0663">Pyridoxal phosphate</keyword>
<dbReference type="EMBL" id="CP001983">
    <property type="protein sequence ID" value="ADE69996.1"/>
    <property type="molecule type" value="Genomic_DNA"/>
</dbReference>
<dbReference type="PANTHER" id="PTHR46577:SF1">
    <property type="entry name" value="HTH-TYPE TRANSCRIPTIONAL REGULATORY PROTEIN GABR"/>
    <property type="match status" value="1"/>
</dbReference>
<evidence type="ECO:0000256" key="7">
    <source>
        <dbReference type="ARBA" id="ARBA00023163"/>
    </source>
</evidence>
<organism evidence="9 10">
    <name type="scientific">Priestia megaterium (strain ATCC 12872 / QMB1551)</name>
    <name type="common">Bacillus megaterium</name>
    <dbReference type="NCBI Taxonomy" id="545693"/>
    <lineage>
        <taxon>Bacteria</taxon>
        <taxon>Bacillati</taxon>
        <taxon>Bacillota</taxon>
        <taxon>Bacilli</taxon>
        <taxon>Bacillales</taxon>
        <taxon>Bacillaceae</taxon>
        <taxon>Priestia</taxon>
    </lineage>
</organism>
<dbReference type="InterPro" id="IPR004839">
    <property type="entry name" value="Aminotransferase_I/II_large"/>
</dbReference>
<evidence type="ECO:0000256" key="5">
    <source>
        <dbReference type="ARBA" id="ARBA00023015"/>
    </source>
</evidence>
<dbReference type="Gene3D" id="3.40.640.10">
    <property type="entry name" value="Type I PLP-dependent aspartate aminotransferase-like (Major domain)"/>
    <property type="match status" value="1"/>
</dbReference>
<evidence type="ECO:0000256" key="4">
    <source>
        <dbReference type="ARBA" id="ARBA00022898"/>
    </source>
</evidence>
<dbReference type="Proteomes" id="UP000000935">
    <property type="component" value="Chromosome"/>
</dbReference>
<dbReference type="AlphaFoldDB" id="D5DW32"/>
<dbReference type="InterPro" id="IPR015424">
    <property type="entry name" value="PyrdxlP-dep_Trfase"/>
</dbReference>
<evidence type="ECO:0000256" key="1">
    <source>
        <dbReference type="ARBA" id="ARBA00001933"/>
    </source>
</evidence>
<evidence type="ECO:0000256" key="3">
    <source>
        <dbReference type="ARBA" id="ARBA00022576"/>
    </source>
</evidence>
<keyword evidence="6" id="KW-0238">DNA-binding</keyword>
<dbReference type="GO" id="GO:0008483">
    <property type="term" value="F:transaminase activity"/>
    <property type="evidence" value="ECO:0007669"/>
    <property type="project" value="UniProtKB-KW"/>
</dbReference>
<protein>
    <submittedName>
        <fullName evidence="9">Transcriptional regulator, GntR family putative</fullName>
        <ecNumber evidence="9">2.6.1.-</ecNumber>
    </submittedName>
</protein>
<feature type="domain" description="HTH gntR-type" evidence="8">
    <location>
        <begin position="2"/>
        <end position="70"/>
    </location>
</feature>
<dbReference type="GO" id="GO:0003677">
    <property type="term" value="F:DNA binding"/>
    <property type="evidence" value="ECO:0007669"/>
    <property type="project" value="UniProtKB-KW"/>
</dbReference>